<feature type="domain" description="Thioesterase" evidence="2">
    <location>
        <begin position="24"/>
        <end position="244"/>
    </location>
</feature>
<dbReference type="Pfam" id="PF00975">
    <property type="entry name" value="Thioesterase"/>
    <property type="match status" value="1"/>
</dbReference>
<dbReference type="eggNOG" id="COG3208">
    <property type="taxonomic scope" value="Bacteria"/>
</dbReference>
<dbReference type="InterPro" id="IPR029058">
    <property type="entry name" value="AB_hydrolase_fold"/>
</dbReference>
<evidence type="ECO:0000313" key="3">
    <source>
        <dbReference type="EMBL" id="RLV77530.1"/>
    </source>
</evidence>
<dbReference type="PANTHER" id="PTHR11487:SF0">
    <property type="entry name" value="S-ACYL FATTY ACID SYNTHASE THIOESTERASE, MEDIUM CHAIN"/>
    <property type="match status" value="1"/>
</dbReference>
<dbReference type="GO" id="GO:0008610">
    <property type="term" value="P:lipid biosynthetic process"/>
    <property type="evidence" value="ECO:0007669"/>
    <property type="project" value="TreeGrafter"/>
</dbReference>
<organism evidence="3 4">
    <name type="scientific">Streptomyces rapamycinicus (strain ATCC 29253 / DSM 41530 / NRRL 5491 / AYB-994)</name>
    <name type="common">Streptomyces hygroscopicus (strain ATCC 29253)</name>
    <dbReference type="NCBI Taxonomy" id="1343740"/>
    <lineage>
        <taxon>Bacteria</taxon>
        <taxon>Bacillati</taxon>
        <taxon>Actinomycetota</taxon>
        <taxon>Actinomycetes</taxon>
        <taxon>Kitasatosporales</taxon>
        <taxon>Streptomycetaceae</taxon>
        <taxon>Streptomyces</taxon>
        <taxon>Streptomyces violaceusniger group</taxon>
    </lineage>
</organism>
<name>A0A0A0NI76_STRRN</name>
<dbReference type="PANTHER" id="PTHR11487">
    <property type="entry name" value="THIOESTERASE"/>
    <property type="match status" value="1"/>
</dbReference>
<sequence>MSDLPVDDELWCRRYRPSRTATARLVCLPHAGGSATFYLPFVSALSPDVDVVAIQYPGRQDRRAEQPLTDVDALADRIHEALLRQPPLPVTFFGHSLGALIGFETIRRLEAGGSPVAHLFASSRGAPSMHRGESVHLRDDEGILSVVHYLNGTAANVLGNQEMMRAALPSLRADYQAADTYRCAPEVTIGCPVTVLTGDADPQTTVSEARAWERQTTSACTFHTFSGGHFYISEQTDSVIALLKDHFAETADDNRLPTARP</sequence>
<reference evidence="3 4" key="1">
    <citation type="journal article" date="2018" name="J. Biol. Chem.">
        <title>Discovery of the actinoplanic acid pathway in Streptomyces rapamycinicus reveals a genetically conserved synergism with rapamycin.</title>
        <authorList>
            <person name="Mrak P."/>
            <person name="Krastel P."/>
            <person name="Pivk Lukancic P."/>
            <person name="Tao J."/>
            <person name="Pistorius D."/>
            <person name="Moore C.M."/>
        </authorList>
    </citation>
    <scope>NUCLEOTIDE SEQUENCE [LARGE SCALE GENOMIC DNA]</scope>
    <source>
        <strain evidence="3 4">NRRL 5491</strain>
    </source>
</reference>
<dbReference type="RefSeq" id="WP_020872756.1">
    <property type="nucleotide sequence ID" value="NC_022785.1"/>
</dbReference>
<proteinExistence type="inferred from homology"/>
<evidence type="ECO:0000259" key="2">
    <source>
        <dbReference type="Pfam" id="PF00975"/>
    </source>
</evidence>
<dbReference type="EMBL" id="QYCY01000001">
    <property type="protein sequence ID" value="RLV77530.1"/>
    <property type="molecule type" value="Genomic_DNA"/>
</dbReference>
<dbReference type="Proteomes" id="UP000281594">
    <property type="component" value="Unassembled WGS sequence"/>
</dbReference>
<dbReference type="InterPro" id="IPR001031">
    <property type="entry name" value="Thioesterase"/>
</dbReference>
<dbReference type="STRING" id="1343740.M271_39445"/>
<gene>
    <name evidence="3" type="ORF">D3C57_104135</name>
</gene>
<dbReference type="AlphaFoldDB" id="A0A0A0NI76"/>
<dbReference type="Gene3D" id="3.40.50.1820">
    <property type="entry name" value="alpha/beta hydrolase"/>
    <property type="match status" value="1"/>
</dbReference>
<evidence type="ECO:0000256" key="1">
    <source>
        <dbReference type="ARBA" id="ARBA00007169"/>
    </source>
</evidence>
<protein>
    <recommendedName>
        <fullName evidence="2">Thioesterase domain-containing protein</fullName>
    </recommendedName>
</protein>
<evidence type="ECO:0000313" key="4">
    <source>
        <dbReference type="Proteomes" id="UP000281594"/>
    </source>
</evidence>
<comment type="caution">
    <text evidence="3">The sequence shown here is derived from an EMBL/GenBank/DDBJ whole genome shotgun (WGS) entry which is preliminary data.</text>
</comment>
<dbReference type="HOGENOM" id="CLU_070456_1_2_11"/>
<accession>A0A0A0NI76</accession>
<dbReference type="SUPFAM" id="SSF53474">
    <property type="entry name" value="alpha/beta-Hydrolases"/>
    <property type="match status" value="1"/>
</dbReference>
<dbReference type="InterPro" id="IPR012223">
    <property type="entry name" value="TEII"/>
</dbReference>
<dbReference type="KEGG" id="src:M271_39445"/>
<comment type="similarity">
    <text evidence="1">Belongs to the thioesterase family.</text>
</comment>